<evidence type="ECO:0000313" key="9">
    <source>
        <dbReference type="Proteomes" id="UP000015105"/>
    </source>
</evidence>
<name>A0A453GWF0_AEGTS</name>
<comment type="similarity">
    <text evidence="2">Belongs to the TFIIA subunit 2 family.</text>
</comment>
<dbReference type="InterPro" id="IPR015872">
    <property type="entry name" value="TFIIA_gsu_N"/>
</dbReference>
<evidence type="ECO:0000256" key="1">
    <source>
        <dbReference type="ARBA" id="ARBA00004123"/>
    </source>
</evidence>
<reference evidence="9" key="1">
    <citation type="journal article" date="2014" name="Science">
        <title>Ancient hybridizations among the ancestral genomes of bread wheat.</title>
        <authorList>
            <consortium name="International Wheat Genome Sequencing Consortium,"/>
            <person name="Marcussen T."/>
            <person name="Sandve S.R."/>
            <person name="Heier L."/>
            <person name="Spannagl M."/>
            <person name="Pfeifer M."/>
            <person name="Jakobsen K.S."/>
            <person name="Wulff B.B."/>
            <person name="Steuernagel B."/>
            <person name="Mayer K.F."/>
            <person name="Olsen O.A."/>
        </authorList>
    </citation>
    <scope>NUCLEOTIDE SEQUENCE [LARGE SCALE GENOMIC DNA]</scope>
    <source>
        <strain evidence="9">cv. AL8/78</strain>
    </source>
</reference>
<keyword evidence="5" id="KW-0539">Nucleus</keyword>
<proteinExistence type="inferred from homology"/>
<reference evidence="8" key="5">
    <citation type="journal article" date="2021" name="G3 (Bethesda)">
        <title>Aegilops tauschii genome assembly Aet v5.0 features greater sequence contiguity and improved annotation.</title>
        <authorList>
            <person name="Wang L."/>
            <person name="Zhu T."/>
            <person name="Rodriguez J.C."/>
            <person name="Deal K.R."/>
            <person name="Dubcovsky J."/>
            <person name="McGuire P.E."/>
            <person name="Lux T."/>
            <person name="Spannagl M."/>
            <person name="Mayer K.F.X."/>
            <person name="Baldrich P."/>
            <person name="Meyers B.C."/>
            <person name="Huo N."/>
            <person name="Gu Y.Q."/>
            <person name="Zhou H."/>
            <person name="Devos K.M."/>
            <person name="Bennetzen J.L."/>
            <person name="Unver T."/>
            <person name="Budak H."/>
            <person name="Gulick P.J."/>
            <person name="Galiba G."/>
            <person name="Kalapos B."/>
            <person name="Nelson D.R."/>
            <person name="Li P."/>
            <person name="You F.M."/>
            <person name="Luo M.C."/>
            <person name="Dvorak J."/>
        </authorList>
    </citation>
    <scope>NUCLEOTIDE SEQUENCE [LARGE SCALE GENOMIC DNA]</scope>
    <source>
        <strain evidence="8">cv. AL8/78</strain>
    </source>
</reference>
<sequence length="141" mass="15934">QIRSADRRTRRRSTRGLGVSGGMAEAIDLYRQSVIGVALIETLNEMVASGALSPELAMAVVMQFDKSMCHALDKHVESRATFKGGNLRTYRYCDSIWTLNLRNTTFMNEEIETVLPMVKIVAYDMRMIEEPVEPITCQQCQ</sequence>
<evidence type="ECO:0000256" key="3">
    <source>
        <dbReference type="ARBA" id="ARBA00023015"/>
    </source>
</evidence>
<dbReference type="GO" id="GO:0006367">
    <property type="term" value="P:transcription initiation at RNA polymerase II promoter"/>
    <property type="evidence" value="ECO:0007669"/>
    <property type="project" value="InterPro"/>
</dbReference>
<dbReference type="Proteomes" id="UP000015105">
    <property type="component" value="Chromosome 3D"/>
</dbReference>
<dbReference type="EnsemblPlants" id="AET3Gv21227900.1">
    <property type="protein sequence ID" value="AET3Gv21227900.1"/>
    <property type="gene ID" value="AET3Gv21227900"/>
</dbReference>
<dbReference type="Pfam" id="PF02751">
    <property type="entry name" value="TFIIA_gamma_C"/>
    <property type="match status" value="1"/>
</dbReference>
<dbReference type="CDD" id="cd10145">
    <property type="entry name" value="TFIIA_gamma_N"/>
    <property type="match status" value="1"/>
</dbReference>
<reference evidence="8" key="4">
    <citation type="submission" date="2019-03" db="UniProtKB">
        <authorList>
            <consortium name="EnsemblPlants"/>
        </authorList>
    </citation>
    <scope>IDENTIFICATION</scope>
</reference>
<keyword evidence="4" id="KW-0804">Transcription</keyword>
<dbReference type="CDD" id="cd10014">
    <property type="entry name" value="TFIIA_gamma_C"/>
    <property type="match status" value="1"/>
</dbReference>
<dbReference type="SUPFAM" id="SSF47396">
    <property type="entry name" value="Transcription factor IIA (TFIIA), alpha-helical domain"/>
    <property type="match status" value="1"/>
</dbReference>
<organism evidence="8 9">
    <name type="scientific">Aegilops tauschii subsp. strangulata</name>
    <name type="common">Goatgrass</name>
    <dbReference type="NCBI Taxonomy" id="200361"/>
    <lineage>
        <taxon>Eukaryota</taxon>
        <taxon>Viridiplantae</taxon>
        <taxon>Streptophyta</taxon>
        <taxon>Embryophyta</taxon>
        <taxon>Tracheophyta</taxon>
        <taxon>Spermatophyta</taxon>
        <taxon>Magnoliopsida</taxon>
        <taxon>Liliopsida</taxon>
        <taxon>Poales</taxon>
        <taxon>Poaceae</taxon>
        <taxon>BOP clade</taxon>
        <taxon>Pooideae</taxon>
        <taxon>Triticodae</taxon>
        <taxon>Triticeae</taxon>
        <taxon>Triticinae</taxon>
        <taxon>Aegilops</taxon>
    </lineage>
</organism>
<evidence type="ECO:0000256" key="5">
    <source>
        <dbReference type="ARBA" id="ARBA00023242"/>
    </source>
</evidence>
<reference evidence="9" key="2">
    <citation type="journal article" date="2017" name="Nat. Plants">
        <title>The Aegilops tauschii genome reveals multiple impacts of transposons.</title>
        <authorList>
            <person name="Zhao G."/>
            <person name="Zou C."/>
            <person name="Li K."/>
            <person name="Wang K."/>
            <person name="Li T."/>
            <person name="Gao L."/>
            <person name="Zhang X."/>
            <person name="Wang H."/>
            <person name="Yang Z."/>
            <person name="Liu X."/>
            <person name="Jiang W."/>
            <person name="Mao L."/>
            <person name="Kong X."/>
            <person name="Jiao Y."/>
            <person name="Jia J."/>
        </authorList>
    </citation>
    <scope>NUCLEOTIDE SEQUENCE [LARGE SCALE GENOMIC DNA]</scope>
    <source>
        <strain evidence="9">cv. AL8/78</strain>
    </source>
</reference>
<evidence type="ECO:0000313" key="8">
    <source>
        <dbReference type="EnsemblPlants" id="AET3Gv21227900.1"/>
    </source>
</evidence>
<dbReference type="Gramene" id="AET3Gv21227900.1">
    <property type="protein sequence ID" value="AET3Gv21227900.1"/>
    <property type="gene ID" value="AET3Gv21227900"/>
</dbReference>
<evidence type="ECO:0008006" key="10">
    <source>
        <dbReference type="Google" id="ProtNLM"/>
    </source>
</evidence>
<accession>A0A453GWF0</accession>
<keyword evidence="3" id="KW-0805">Transcription regulation</keyword>
<evidence type="ECO:0000256" key="2">
    <source>
        <dbReference type="ARBA" id="ARBA00007675"/>
    </source>
</evidence>
<dbReference type="PANTHER" id="PTHR10966">
    <property type="entry name" value="TRANSCRIPTION INITIATION FACTOR IIA SUBUNIT 2"/>
    <property type="match status" value="1"/>
</dbReference>
<dbReference type="InterPro" id="IPR003194">
    <property type="entry name" value="TFIIA_gsu"/>
</dbReference>
<dbReference type="Gene3D" id="2.30.18.10">
    <property type="entry name" value="Transcription factor IIA (TFIIA), beta-barrel domain"/>
    <property type="match status" value="1"/>
</dbReference>
<dbReference type="Gene3D" id="1.10.287.190">
    <property type="entry name" value="Transcription factor IIA gamma subunit, alpha-helical domain"/>
    <property type="match status" value="1"/>
</dbReference>
<dbReference type="Pfam" id="PF02268">
    <property type="entry name" value="TFIIA_gamma_N"/>
    <property type="match status" value="1"/>
</dbReference>
<evidence type="ECO:0000256" key="4">
    <source>
        <dbReference type="ARBA" id="ARBA00023163"/>
    </source>
</evidence>
<keyword evidence="9" id="KW-1185">Reference proteome</keyword>
<dbReference type="SUPFAM" id="SSF50784">
    <property type="entry name" value="Transcription factor IIA (TFIIA), beta-barrel domain"/>
    <property type="match status" value="1"/>
</dbReference>
<dbReference type="InterPro" id="IPR009083">
    <property type="entry name" value="TFIIA_a-hlx"/>
</dbReference>
<dbReference type="GO" id="GO:0005672">
    <property type="term" value="C:transcription factor TFIIA complex"/>
    <property type="evidence" value="ECO:0007669"/>
    <property type="project" value="InterPro"/>
</dbReference>
<dbReference type="InterPro" id="IPR015871">
    <property type="entry name" value="TFIIA_gsu_C"/>
</dbReference>
<feature type="domain" description="Transcription initiation factor IIA gamma subunit N-terminal" evidence="6">
    <location>
        <begin position="27"/>
        <end position="72"/>
    </location>
</feature>
<comment type="subcellular location">
    <subcellularLocation>
        <location evidence="1">Nucleus</location>
    </subcellularLocation>
</comment>
<dbReference type="InterPro" id="IPR009088">
    <property type="entry name" value="TFIIA_b-brl"/>
</dbReference>
<evidence type="ECO:0000259" key="6">
    <source>
        <dbReference type="Pfam" id="PF02268"/>
    </source>
</evidence>
<reference evidence="8" key="3">
    <citation type="journal article" date="2017" name="Nature">
        <title>Genome sequence of the progenitor of the wheat D genome Aegilops tauschii.</title>
        <authorList>
            <person name="Luo M.C."/>
            <person name="Gu Y.Q."/>
            <person name="Puiu D."/>
            <person name="Wang H."/>
            <person name="Twardziok S.O."/>
            <person name="Deal K.R."/>
            <person name="Huo N."/>
            <person name="Zhu T."/>
            <person name="Wang L."/>
            <person name="Wang Y."/>
            <person name="McGuire P.E."/>
            <person name="Liu S."/>
            <person name="Long H."/>
            <person name="Ramasamy R.K."/>
            <person name="Rodriguez J.C."/>
            <person name="Van S.L."/>
            <person name="Yuan L."/>
            <person name="Wang Z."/>
            <person name="Xia Z."/>
            <person name="Xiao L."/>
            <person name="Anderson O.D."/>
            <person name="Ouyang S."/>
            <person name="Liang Y."/>
            <person name="Zimin A.V."/>
            <person name="Pertea G."/>
            <person name="Qi P."/>
            <person name="Bennetzen J.L."/>
            <person name="Dai X."/>
            <person name="Dawson M.W."/>
            <person name="Muller H.G."/>
            <person name="Kugler K."/>
            <person name="Rivarola-Duarte L."/>
            <person name="Spannagl M."/>
            <person name="Mayer K.F.X."/>
            <person name="Lu F.H."/>
            <person name="Bevan M.W."/>
            <person name="Leroy P."/>
            <person name="Li P."/>
            <person name="You F.M."/>
            <person name="Sun Q."/>
            <person name="Liu Z."/>
            <person name="Lyons E."/>
            <person name="Wicker T."/>
            <person name="Salzberg S.L."/>
            <person name="Devos K.M."/>
            <person name="Dvorak J."/>
        </authorList>
    </citation>
    <scope>NUCLEOTIDE SEQUENCE [LARGE SCALE GENOMIC DNA]</scope>
    <source>
        <strain evidence="8">cv. AL8/78</strain>
    </source>
</reference>
<feature type="domain" description="Transcription initiation factor IIA gamma subunit C-terminal" evidence="7">
    <location>
        <begin position="85"/>
        <end position="124"/>
    </location>
</feature>
<dbReference type="AlphaFoldDB" id="A0A453GWF0"/>
<protein>
    <recommendedName>
        <fullName evidence="10">Transcription initiation factor IIA subunit 2</fullName>
    </recommendedName>
</protein>
<evidence type="ECO:0000259" key="7">
    <source>
        <dbReference type="Pfam" id="PF02751"/>
    </source>
</evidence>